<dbReference type="GO" id="GO:0007168">
    <property type="term" value="P:receptor guanylyl cyclase signaling pathway"/>
    <property type="evidence" value="ECO:0007669"/>
    <property type="project" value="TreeGrafter"/>
</dbReference>
<evidence type="ECO:0000256" key="11">
    <source>
        <dbReference type="ARBA" id="ARBA00023293"/>
    </source>
</evidence>
<dbReference type="InterPro" id="IPR011009">
    <property type="entry name" value="Kinase-like_dom_sf"/>
</dbReference>
<evidence type="ECO:0000256" key="12">
    <source>
        <dbReference type="RuleBase" id="RU000405"/>
    </source>
</evidence>
<keyword evidence="10 12" id="KW-0456">Lyase</keyword>
<reference evidence="19" key="2">
    <citation type="submission" date="2020-12" db="UniProtKB">
        <authorList>
            <consortium name="WormBaseParasite"/>
        </authorList>
    </citation>
    <scope>IDENTIFICATION</scope>
</reference>
<feature type="domain" description="Protein kinase" evidence="15">
    <location>
        <begin position="496"/>
        <end position="779"/>
    </location>
</feature>
<dbReference type="InterPro" id="IPR001054">
    <property type="entry name" value="A/G_cyclase"/>
</dbReference>
<keyword evidence="9" id="KW-0325">Glycoprotein</keyword>
<evidence type="ECO:0000256" key="7">
    <source>
        <dbReference type="ARBA" id="ARBA00023136"/>
    </source>
</evidence>
<dbReference type="InterPro" id="IPR050401">
    <property type="entry name" value="Cyclic_nucleotide_synthase"/>
</dbReference>
<evidence type="ECO:0000256" key="13">
    <source>
        <dbReference type="RuleBase" id="RU003431"/>
    </source>
</evidence>
<dbReference type="SUPFAM" id="SSF53822">
    <property type="entry name" value="Periplasmic binding protein-like I"/>
    <property type="match status" value="1"/>
</dbReference>
<dbReference type="InterPro" id="IPR001245">
    <property type="entry name" value="Ser-Thr/Tyr_kinase_cat_dom"/>
</dbReference>
<dbReference type="SUPFAM" id="SSF56112">
    <property type="entry name" value="Protein kinase-like (PK-like)"/>
    <property type="match status" value="1"/>
</dbReference>
<comment type="subcellular location">
    <subcellularLocation>
        <location evidence="2">Membrane</location>
        <topology evidence="2">Single-pass type I membrane protein</topology>
    </subcellularLocation>
</comment>
<evidence type="ECO:0000256" key="8">
    <source>
        <dbReference type="ARBA" id="ARBA00023170"/>
    </source>
</evidence>
<dbReference type="PANTHER" id="PTHR11920">
    <property type="entry name" value="GUANYLYL CYCLASE"/>
    <property type="match status" value="1"/>
</dbReference>
<keyword evidence="5" id="KW-0547">Nucleotide-binding</keyword>
<dbReference type="Gene3D" id="3.30.70.1230">
    <property type="entry name" value="Nucleotide cyclase"/>
    <property type="match status" value="1"/>
</dbReference>
<dbReference type="CTD" id="36382529"/>
<keyword evidence="6 14" id="KW-1133">Transmembrane helix</keyword>
<dbReference type="GO" id="GO:0005524">
    <property type="term" value="F:ATP binding"/>
    <property type="evidence" value="ECO:0007669"/>
    <property type="project" value="InterPro"/>
</dbReference>
<dbReference type="eggNOG" id="KOG1023">
    <property type="taxonomic scope" value="Eukaryota"/>
</dbReference>
<dbReference type="PROSITE" id="PS50125">
    <property type="entry name" value="GUANYLATE_CYCLASE_2"/>
    <property type="match status" value="1"/>
</dbReference>
<proteinExistence type="inferred from homology"/>
<dbReference type="EMBL" id="LN609529">
    <property type="protein sequence ID" value="CEF70156.1"/>
    <property type="molecule type" value="Genomic_DNA"/>
</dbReference>
<evidence type="ECO:0000313" key="18">
    <source>
        <dbReference type="Proteomes" id="UP000035682"/>
    </source>
</evidence>
<dbReference type="GO" id="GO:0004383">
    <property type="term" value="F:guanylate cyclase activity"/>
    <property type="evidence" value="ECO:0007669"/>
    <property type="project" value="UniProtKB-EC"/>
</dbReference>
<gene>
    <name evidence="17 19 20" type="ORF">SRAE_2000479000</name>
</gene>
<evidence type="ECO:0000259" key="16">
    <source>
        <dbReference type="PROSITE" id="PS50125"/>
    </source>
</evidence>
<dbReference type="OMA" id="MFTHAST"/>
<dbReference type="CDD" id="cd07302">
    <property type="entry name" value="CHD"/>
    <property type="match status" value="1"/>
</dbReference>
<evidence type="ECO:0000256" key="5">
    <source>
        <dbReference type="ARBA" id="ARBA00022741"/>
    </source>
</evidence>
<accession>A0A090LRD3</accession>
<evidence type="ECO:0000256" key="6">
    <source>
        <dbReference type="ARBA" id="ARBA00022989"/>
    </source>
</evidence>
<evidence type="ECO:0000313" key="19">
    <source>
        <dbReference type="WBParaSite" id="SRAE_2000479000.1"/>
    </source>
</evidence>
<dbReference type="WBParaSite" id="SRAE_2000479000.1">
    <property type="protein sequence ID" value="SRAE_2000479000.1"/>
    <property type="gene ID" value="WBGene00265036"/>
</dbReference>
<organism evidence="17">
    <name type="scientific">Strongyloides ratti</name>
    <name type="common">Parasitic roundworm</name>
    <dbReference type="NCBI Taxonomy" id="34506"/>
    <lineage>
        <taxon>Eukaryota</taxon>
        <taxon>Metazoa</taxon>
        <taxon>Ecdysozoa</taxon>
        <taxon>Nematoda</taxon>
        <taxon>Chromadorea</taxon>
        <taxon>Rhabditida</taxon>
        <taxon>Tylenchina</taxon>
        <taxon>Panagrolaimomorpha</taxon>
        <taxon>Strongyloidoidea</taxon>
        <taxon>Strongyloididae</taxon>
        <taxon>Strongyloides</taxon>
    </lineage>
</organism>
<feature type="transmembrane region" description="Helical" evidence="14">
    <location>
        <begin position="432"/>
        <end position="454"/>
    </location>
</feature>
<dbReference type="InterPro" id="IPR001828">
    <property type="entry name" value="ANF_lig-bd_rcpt"/>
</dbReference>
<dbReference type="EC" id="4.6.1.2" evidence="3 13"/>
<keyword evidence="8 17" id="KW-0675">Receptor</keyword>
<keyword evidence="11 13" id="KW-0141">cGMP biosynthesis</keyword>
<dbReference type="PANTHER" id="PTHR11920:SF493">
    <property type="entry name" value="RECEPTOR-TYPE GUANYLATE CYCLASE GCY-22"/>
    <property type="match status" value="1"/>
</dbReference>
<evidence type="ECO:0000256" key="9">
    <source>
        <dbReference type="ARBA" id="ARBA00023180"/>
    </source>
</evidence>
<dbReference type="RefSeq" id="XP_024509355.1">
    <property type="nucleotide sequence ID" value="XM_024643715.1"/>
</dbReference>
<evidence type="ECO:0000256" key="4">
    <source>
        <dbReference type="ARBA" id="ARBA00022692"/>
    </source>
</evidence>
<dbReference type="STRING" id="34506.A0A090LRD3"/>
<dbReference type="GO" id="GO:0035556">
    <property type="term" value="P:intracellular signal transduction"/>
    <property type="evidence" value="ECO:0007669"/>
    <property type="project" value="InterPro"/>
</dbReference>
<evidence type="ECO:0000313" key="20">
    <source>
        <dbReference type="WormBase" id="SRAE_2000479000"/>
    </source>
</evidence>
<dbReference type="AlphaFoldDB" id="A0A090LRD3"/>
<name>A0A090LRD3_STRRB</name>
<dbReference type="GO" id="GO:0004016">
    <property type="term" value="F:adenylate cyclase activity"/>
    <property type="evidence" value="ECO:0007669"/>
    <property type="project" value="TreeGrafter"/>
</dbReference>
<sequence length="1026" mass="117790">MGYQNSASAVTIAFEEVKKEYSILDQVNITFHWAYSECDSSEISGKIYELIKKNKIDVLFGPPCRKAIDIVSSISTYYNLLTLFWGNTFMEIKDILNEKKIIGNVMGTYLDMNNCLANILLKFEWTTVSVIYQSSANNLEVCGKYSKSFQNDFTSYYGNILIAYRKKISSTDEVELNKIARNIKLVSRIIIMCFDDKEKEKKMMLQFYNNNMNNQDYVYINVDCSMNPLINFKNQKSTNITEMEIKENETKVISMYRWMYYFQFSLDDKRNDLLNSVRKMIPIYMKKSPFNCGNECDIYNISSIYSPYLFDASFIYFTAIGEILSKNKIDNFTNMLHVDVVKKIPGKYLGTTGSFTINENLIRETKVVFSMYDSQKNDIMPLIKATKILDFLYTDPASTIWLYRNGKKPLNYPVCGYSGNLCSPTFIKSNPFLFAGIIIGCIIIIIIILGSILYRCHSKYKHENIHNLIWKIDIHDIKKYSDHTTSSSSNERQSKVSLISSLCSNEKTNFPILEERSHTLYVYKKKIIVGTKHNVSPILNKKNKLELRNMKILYHENLNKFIGFYYSPTYCISFWRYCSRLSLVDIFESDHLKNIVDNFFIYSLIKDAIDGMDAIHKSQIKVHGNLTLKNCLVDERWKLKLSDFGIGFVRSLELNDNKHLLWTAPELLKGEILEPNQKSDIYSLAIVMVDIMNNNISYINSNSITGVDEVIYMLKNKKNNIFRPDINPVVENIPTSVFHLIENMWSQDPNSRPPVEVAKKLIKNMNPSKSTNLMDHIFNVLENNALILEEDVNARTEELIEEKKKADLLLSRMLPKQVVEKLKLGQPIQPENFDLVTIFFSDIVSFTVIASKCTPLQIVDLLNNLYTLFDSTISNHDVYKVETIGDGYMCVSGLPKRNGDLHVKEISCLSIDLVKKMPEFDVSYLPKGTVKVRIGIHSGSCIAGVVGLTMPKYCIFGDSVNIASKIESNGKANHIHISDKSQFLLTKKIGGFVTKYRGEIIIKGSGTMETYWLLGTEDEIIYTPDD</sequence>
<dbReference type="Gene3D" id="3.40.50.2300">
    <property type="match status" value="2"/>
</dbReference>
<comment type="catalytic activity">
    <reaction evidence="1 13">
        <text>GTP = 3',5'-cyclic GMP + diphosphate</text>
        <dbReference type="Rhea" id="RHEA:13665"/>
        <dbReference type="ChEBI" id="CHEBI:33019"/>
        <dbReference type="ChEBI" id="CHEBI:37565"/>
        <dbReference type="ChEBI" id="CHEBI:57746"/>
        <dbReference type="EC" id="4.6.1.2"/>
    </reaction>
</comment>
<dbReference type="SUPFAM" id="SSF55073">
    <property type="entry name" value="Nucleotide cyclase"/>
    <property type="match status" value="1"/>
</dbReference>
<reference evidence="17 18" key="1">
    <citation type="submission" date="2014-09" db="EMBL/GenBank/DDBJ databases">
        <authorList>
            <person name="Martin A.A."/>
        </authorList>
    </citation>
    <scope>NUCLEOTIDE SEQUENCE</scope>
    <source>
        <strain evidence="18">ED321</strain>
        <strain evidence="17">ED321 Heterogonic</strain>
    </source>
</reference>
<dbReference type="Pfam" id="PF00211">
    <property type="entry name" value="Guanylate_cyc"/>
    <property type="match status" value="1"/>
</dbReference>
<evidence type="ECO:0000313" key="17">
    <source>
        <dbReference type="EMBL" id="CEF70156.1"/>
    </source>
</evidence>
<evidence type="ECO:0000259" key="15">
    <source>
        <dbReference type="PROSITE" id="PS50011"/>
    </source>
</evidence>
<dbReference type="Gene3D" id="1.10.510.10">
    <property type="entry name" value="Transferase(Phosphotransferase) domain 1"/>
    <property type="match status" value="1"/>
</dbReference>
<keyword evidence="7 14" id="KW-0472">Membrane</keyword>
<evidence type="ECO:0000256" key="14">
    <source>
        <dbReference type="SAM" id="Phobius"/>
    </source>
</evidence>
<evidence type="ECO:0000256" key="2">
    <source>
        <dbReference type="ARBA" id="ARBA00004479"/>
    </source>
</evidence>
<dbReference type="InterPro" id="IPR000719">
    <property type="entry name" value="Prot_kinase_dom"/>
</dbReference>
<keyword evidence="18" id="KW-1185">Reference proteome</keyword>
<dbReference type="OrthoDB" id="60033at2759"/>
<dbReference type="GO" id="GO:0005886">
    <property type="term" value="C:plasma membrane"/>
    <property type="evidence" value="ECO:0007669"/>
    <property type="project" value="TreeGrafter"/>
</dbReference>
<feature type="domain" description="Guanylate cyclase" evidence="16">
    <location>
        <begin position="837"/>
        <end position="967"/>
    </location>
</feature>
<dbReference type="WormBase" id="SRAE_2000479000">
    <property type="protein sequence ID" value="SRP09803"/>
    <property type="gene ID" value="WBGene00265036"/>
</dbReference>
<dbReference type="GO" id="GO:0004672">
    <property type="term" value="F:protein kinase activity"/>
    <property type="evidence" value="ECO:0007669"/>
    <property type="project" value="InterPro"/>
</dbReference>
<dbReference type="FunFam" id="3.30.70.1230:FF:000015">
    <property type="entry name" value="Guanylate cyclase"/>
    <property type="match status" value="1"/>
</dbReference>
<protein>
    <recommendedName>
        <fullName evidence="3 13">Guanylate cyclase</fullName>
        <ecNumber evidence="3 13">4.6.1.2</ecNumber>
    </recommendedName>
</protein>
<dbReference type="PROSITE" id="PS00452">
    <property type="entry name" value="GUANYLATE_CYCLASE_1"/>
    <property type="match status" value="1"/>
</dbReference>
<evidence type="ECO:0000256" key="10">
    <source>
        <dbReference type="ARBA" id="ARBA00023239"/>
    </source>
</evidence>
<dbReference type="InterPro" id="IPR029787">
    <property type="entry name" value="Nucleotide_cyclase"/>
</dbReference>
<dbReference type="GO" id="GO:0001653">
    <property type="term" value="F:peptide receptor activity"/>
    <property type="evidence" value="ECO:0007669"/>
    <property type="project" value="TreeGrafter"/>
</dbReference>
<evidence type="ECO:0000256" key="1">
    <source>
        <dbReference type="ARBA" id="ARBA00001436"/>
    </source>
</evidence>
<comment type="similarity">
    <text evidence="12">Belongs to the adenylyl cyclase class-4/guanylyl cyclase family.</text>
</comment>
<dbReference type="SMART" id="SM00044">
    <property type="entry name" value="CYCc"/>
    <property type="match status" value="1"/>
</dbReference>
<evidence type="ECO:0000256" key="3">
    <source>
        <dbReference type="ARBA" id="ARBA00012202"/>
    </source>
</evidence>
<dbReference type="Pfam" id="PF07714">
    <property type="entry name" value="PK_Tyr_Ser-Thr"/>
    <property type="match status" value="1"/>
</dbReference>
<dbReference type="InterPro" id="IPR018297">
    <property type="entry name" value="A/G_cyclase_CS"/>
</dbReference>
<dbReference type="PROSITE" id="PS50011">
    <property type="entry name" value="PROTEIN_KINASE_DOM"/>
    <property type="match status" value="1"/>
</dbReference>
<dbReference type="CDD" id="cd06352">
    <property type="entry name" value="PBP1_NPR_GC-like"/>
    <property type="match status" value="1"/>
</dbReference>
<dbReference type="Proteomes" id="UP000035682">
    <property type="component" value="Unplaced"/>
</dbReference>
<dbReference type="GeneID" id="36382529"/>
<dbReference type="Pfam" id="PF01094">
    <property type="entry name" value="ANF_receptor"/>
    <property type="match status" value="1"/>
</dbReference>
<dbReference type="InterPro" id="IPR028082">
    <property type="entry name" value="Peripla_BP_I"/>
</dbReference>
<keyword evidence="4 14" id="KW-0812">Transmembrane</keyword>